<feature type="transmembrane region" description="Helical" evidence="1">
    <location>
        <begin position="101"/>
        <end position="119"/>
    </location>
</feature>
<comment type="caution">
    <text evidence="2">The sequence shown here is derived from an EMBL/GenBank/DDBJ whole genome shotgun (WGS) entry which is preliminary data.</text>
</comment>
<reference evidence="3" key="1">
    <citation type="journal article" date="2019" name="Int. J. Syst. Evol. Microbiol.">
        <title>The Global Catalogue of Microorganisms (GCM) 10K type strain sequencing project: providing services to taxonomists for standard genome sequencing and annotation.</title>
        <authorList>
            <consortium name="The Broad Institute Genomics Platform"/>
            <consortium name="The Broad Institute Genome Sequencing Center for Infectious Disease"/>
            <person name="Wu L."/>
            <person name="Ma J."/>
        </authorList>
    </citation>
    <scope>NUCLEOTIDE SEQUENCE [LARGE SCALE GENOMIC DNA]</scope>
    <source>
        <strain evidence="3">CGMCC 4.7643</strain>
    </source>
</reference>
<protein>
    <recommendedName>
        <fullName evidence="4">Transporter</fullName>
    </recommendedName>
</protein>
<keyword evidence="3" id="KW-1185">Reference proteome</keyword>
<organism evidence="2 3">
    <name type="scientific">Amycolatopsis samaneae</name>
    <dbReference type="NCBI Taxonomy" id="664691"/>
    <lineage>
        <taxon>Bacteria</taxon>
        <taxon>Bacillati</taxon>
        <taxon>Actinomycetota</taxon>
        <taxon>Actinomycetes</taxon>
        <taxon>Pseudonocardiales</taxon>
        <taxon>Pseudonocardiaceae</taxon>
        <taxon>Amycolatopsis</taxon>
    </lineage>
</organism>
<feature type="transmembrane region" description="Helical" evidence="1">
    <location>
        <begin position="59"/>
        <end position="81"/>
    </location>
</feature>
<feature type="transmembrane region" description="Helical" evidence="1">
    <location>
        <begin position="131"/>
        <end position="151"/>
    </location>
</feature>
<feature type="transmembrane region" description="Helical" evidence="1">
    <location>
        <begin position="35"/>
        <end position="53"/>
    </location>
</feature>
<name>A0ABW5G801_9PSEU</name>
<dbReference type="RefSeq" id="WP_378214262.1">
    <property type="nucleotide sequence ID" value="NZ_JBHSBK010000021.1"/>
</dbReference>
<dbReference type="Proteomes" id="UP001597419">
    <property type="component" value="Unassembled WGS sequence"/>
</dbReference>
<evidence type="ECO:0000256" key="1">
    <source>
        <dbReference type="SAM" id="Phobius"/>
    </source>
</evidence>
<gene>
    <name evidence="2" type="ORF">ACFSYJ_02315</name>
</gene>
<accession>A0ABW5G801</accession>
<evidence type="ECO:0008006" key="4">
    <source>
        <dbReference type="Google" id="ProtNLM"/>
    </source>
</evidence>
<dbReference type="EMBL" id="JBHUKU010000002">
    <property type="protein sequence ID" value="MFD2457409.1"/>
    <property type="molecule type" value="Genomic_DNA"/>
</dbReference>
<evidence type="ECO:0000313" key="3">
    <source>
        <dbReference type="Proteomes" id="UP001597419"/>
    </source>
</evidence>
<keyword evidence="1" id="KW-1133">Transmembrane helix</keyword>
<proteinExistence type="predicted"/>
<feature type="transmembrane region" description="Helical" evidence="1">
    <location>
        <begin position="158"/>
        <end position="176"/>
    </location>
</feature>
<sequence>MEDESEPMSAEESLALIARQSEQVRRELRFDPARLLFVWGVAWFVGWGLVYVATVGSVVPGWVGGLVVSVLFVAAIGYSAYYGTRRNRGIRGPSRTAGGMYGWSWCVGYLALVAINVKIGKLGLSEESTSLLWTGSCLLLTGVLYLAGGAIFQDRLQYGLGVWIILAAVAGVLVGYPANFLVLALGGGGGLLAAAVTYLVLARRGQRVRGRAV</sequence>
<feature type="transmembrane region" description="Helical" evidence="1">
    <location>
        <begin position="182"/>
        <end position="201"/>
    </location>
</feature>
<evidence type="ECO:0000313" key="2">
    <source>
        <dbReference type="EMBL" id="MFD2457409.1"/>
    </source>
</evidence>
<keyword evidence="1" id="KW-0812">Transmembrane</keyword>
<keyword evidence="1" id="KW-0472">Membrane</keyword>